<evidence type="ECO:0000313" key="2">
    <source>
        <dbReference type="Proteomes" id="UP001161497"/>
    </source>
</evidence>
<name>A0ABM9IDB1_9BACT</name>
<proteinExistence type="predicted"/>
<keyword evidence="2" id="KW-1185">Reference proteome</keyword>
<dbReference type="RefSeq" id="WP_045086633.1">
    <property type="nucleotide sequence ID" value="NZ_JAHXRZ010000013.1"/>
</dbReference>
<accession>A0ABM9IDB1</accession>
<evidence type="ECO:0000313" key="1">
    <source>
        <dbReference type="EMBL" id="CAI9085663.1"/>
    </source>
</evidence>
<sequence length="99" mass="11059">MGALSARLFLRMDTKIPTQNPLWRGERSLQGSARQILTAARLSAASFENGHRPGALLRIGPASLSDFIDRGIPQELHVPGGSRKRFPKLKNIGYRWEHL</sequence>
<organism evidence="1 2">
    <name type="scientific">Candidatus Methylacidiphilum fumarolicum</name>
    <dbReference type="NCBI Taxonomy" id="591154"/>
    <lineage>
        <taxon>Bacteria</taxon>
        <taxon>Pseudomonadati</taxon>
        <taxon>Verrucomicrobiota</taxon>
        <taxon>Methylacidiphilae</taxon>
        <taxon>Methylacidiphilales</taxon>
        <taxon>Methylacidiphilaceae</taxon>
        <taxon>Methylacidiphilum (ex Ratnadevi et al. 2023)</taxon>
    </lineage>
</organism>
<protein>
    <submittedName>
        <fullName evidence="1">Uncharacterized protein</fullName>
    </submittedName>
</protein>
<gene>
    <name evidence="1" type="ORF">MFUM_1311</name>
</gene>
<reference evidence="1" key="1">
    <citation type="submission" date="2023-03" db="EMBL/GenBank/DDBJ databases">
        <authorList>
            <person name="Cremers G."/>
            <person name="Picone N."/>
        </authorList>
    </citation>
    <scope>NUCLEOTIDE SEQUENCE</scope>
    <source>
        <strain evidence="1">Sample_alias</strain>
    </source>
</reference>
<dbReference type="Proteomes" id="UP001161497">
    <property type="component" value="Chromosome"/>
</dbReference>
<dbReference type="EMBL" id="OX458932">
    <property type="protein sequence ID" value="CAI9085663.1"/>
    <property type="molecule type" value="Genomic_DNA"/>
</dbReference>